<sequence length="160" mass="19017">MDKYCILVAVVGTATSSMFLNNTLLEMGWEAEELRDKAKEIIKKPGTTTEEKYKQYKRILKSQLEMLKMIKRHIKEFKKKINKKVMARVKAIFMEVYKMEFLKDDPYENKIKMIKKILDMIDVAMPKLEAQGVINFFNPTENYLKKVLRKTSYLESRKYV</sequence>
<proteinExistence type="predicted"/>
<dbReference type="AlphaFoldDB" id="A0A1B6DFG3"/>
<reference evidence="1" key="1">
    <citation type="submission" date="2015-12" db="EMBL/GenBank/DDBJ databases">
        <title>De novo transcriptome assembly of four potential Pierce s Disease insect vectors from Arizona vineyards.</title>
        <authorList>
            <person name="Tassone E.E."/>
        </authorList>
    </citation>
    <scope>NUCLEOTIDE SEQUENCE</scope>
</reference>
<protein>
    <submittedName>
        <fullName evidence="1">Uncharacterized protein</fullName>
    </submittedName>
</protein>
<name>A0A1B6DFG3_9HEMI</name>
<dbReference type="EMBL" id="GEDC01012918">
    <property type="protein sequence ID" value="JAS24380.1"/>
    <property type="molecule type" value="Transcribed_RNA"/>
</dbReference>
<accession>A0A1B6DFG3</accession>
<evidence type="ECO:0000313" key="1">
    <source>
        <dbReference type="EMBL" id="JAS24380.1"/>
    </source>
</evidence>
<gene>
    <name evidence="1" type="ORF">g.2804</name>
</gene>
<organism evidence="1">
    <name type="scientific">Clastoptera arizonana</name>
    <name type="common">Arizona spittle bug</name>
    <dbReference type="NCBI Taxonomy" id="38151"/>
    <lineage>
        <taxon>Eukaryota</taxon>
        <taxon>Metazoa</taxon>
        <taxon>Ecdysozoa</taxon>
        <taxon>Arthropoda</taxon>
        <taxon>Hexapoda</taxon>
        <taxon>Insecta</taxon>
        <taxon>Pterygota</taxon>
        <taxon>Neoptera</taxon>
        <taxon>Paraneoptera</taxon>
        <taxon>Hemiptera</taxon>
        <taxon>Auchenorrhyncha</taxon>
        <taxon>Cercopoidea</taxon>
        <taxon>Clastopteridae</taxon>
        <taxon>Clastoptera</taxon>
    </lineage>
</organism>